<evidence type="ECO:0000313" key="1">
    <source>
        <dbReference type="EMBL" id="KAH3839969.1"/>
    </source>
</evidence>
<dbReference type="Gene3D" id="1.20.5.170">
    <property type="match status" value="1"/>
</dbReference>
<comment type="caution">
    <text evidence="1">The sequence shown here is derived from an EMBL/GenBank/DDBJ whole genome shotgun (WGS) entry which is preliminary data.</text>
</comment>
<reference evidence="1" key="1">
    <citation type="journal article" date="2019" name="bioRxiv">
        <title>The Genome of the Zebra Mussel, Dreissena polymorpha: A Resource for Invasive Species Research.</title>
        <authorList>
            <person name="McCartney M.A."/>
            <person name="Auch B."/>
            <person name="Kono T."/>
            <person name="Mallez S."/>
            <person name="Zhang Y."/>
            <person name="Obille A."/>
            <person name="Becker A."/>
            <person name="Abrahante J.E."/>
            <person name="Garbe J."/>
            <person name="Badalamenti J.P."/>
            <person name="Herman A."/>
            <person name="Mangelson H."/>
            <person name="Liachko I."/>
            <person name="Sullivan S."/>
            <person name="Sone E.D."/>
            <person name="Koren S."/>
            <person name="Silverstein K.A.T."/>
            <person name="Beckman K.B."/>
            <person name="Gohl D.M."/>
        </authorList>
    </citation>
    <scope>NUCLEOTIDE SEQUENCE</scope>
    <source>
        <strain evidence="1">Duluth1</strain>
        <tissue evidence="1">Whole animal</tissue>
    </source>
</reference>
<reference evidence="1" key="2">
    <citation type="submission" date="2020-11" db="EMBL/GenBank/DDBJ databases">
        <authorList>
            <person name="McCartney M.A."/>
            <person name="Auch B."/>
            <person name="Kono T."/>
            <person name="Mallez S."/>
            <person name="Becker A."/>
            <person name="Gohl D.M."/>
            <person name="Silverstein K.A.T."/>
            <person name="Koren S."/>
            <person name="Bechman K.B."/>
            <person name="Herman A."/>
            <person name="Abrahante J.E."/>
            <person name="Garbe J."/>
        </authorList>
    </citation>
    <scope>NUCLEOTIDE SEQUENCE</scope>
    <source>
        <strain evidence="1">Duluth1</strain>
        <tissue evidence="1">Whole animal</tissue>
    </source>
</reference>
<protein>
    <submittedName>
        <fullName evidence="1">Uncharacterized protein</fullName>
    </submittedName>
</protein>
<dbReference type="EMBL" id="JAIWYP010000004">
    <property type="protein sequence ID" value="KAH3839969.1"/>
    <property type="molecule type" value="Genomic_DNA"/>
</dbReference>
<dbReference type="Proteomes" id="UP000828390">
    <property type="component" value="Unassembled WGS sequence"/>
</dbReference>
<proteinExistence type="predicted"/>
<dbReference type="AlphaFoldDB" id="A0A9D4QQT6"/>
<evidence type="ECO:0000313" key="2">
    <source>
        <dbReference type="Proteomes" id="UP000828390"/>
    </source>
</evidence>
<sequence>MNMPNAQKKRLTRLEDKVEAVDEGVGLLYSRVADIEQKRQQLSDEVAYLKSQSMRNNLIFTEIEEYNSQGNEYQVVTERKLRVHLSEKLKIPK</sequence>
<accession>A0A9D4QQT6</accession>
<name>A0A9D4QQT6_DREPO</name>
<gene>
    <name evidence="1" type="ORF">DPMN_113409</name>
</gene>
<keyword evidence="2" id="KW-1185">Reference proteome</keyword>
<organism evidence="1 2">
    <name type="scientific">Dreissena polymorpha</name>
    <name type="common">Zebra mussel</name>
    <name type="synonym">Mytilus polymorpha</name>
    <dbReference type="NCBI Taxonomy" id="45954"/>
    <lineage>
        <taxon>Eukaryota</taxon>
        <taxon>Metazoa</taxon>
        <taxon>Spiralia</taxon>
        <taxon>Lophotrochozoa</taxon>
        <taxon>Mollusca</taxon>
        <taxon>Bivalvia</taxon>
        <taxon>Autobranchia</taxon>
        <taxon>Heteroconchia</taxon>
        <taxon>Euheterodonta</taxon>
        <taxon>Imparidentia</taxon>
        <taxon>Neoheterodontei</taxon>
        <taxon>Myida</taxon>
        <taxon>Dreissenoidea</taxon>
        <taxon>Dreissenidae</taxon>
        <taxon>Dreissena</taxon>
    </lineage>
</organism>